<feature type="domain" description="AB hydrolase-1" evidence="1">
    <location>
        <begin position="19"/>
        <end position="118"/>
    </location>
</feature>
<organism evidence="2">
    <name type="scientific">marine sediment metagenome</name>
    <dbReference type="NCBI Taxonomy" id="412755"/>
    <lineage>
        <taxon>unclassified sequences</taxon>
        <taxon>metagenomes</taxon>
        <taxon>ecological metagenomes</taxon>
    </lineage>
</organism>
<dbReference type="SUPFAM" id="SSF53474">
    <property type="entry name" value="alpha/beta-Hydrolases"/>
    <property type="match status" value="1"/>
</dbReference>
<reference evidence="2" key="1">
    <citation type="journal article" date="2014" name="Front. Microbiol.">
        <title>High frequency of phylogenetically diverse reductive dehalogenase-homologous genes in deep subseafloor sedimentary metagenomes.</title>
        <authorList>
            <person name="Kawai M."/>
            <person name="Futagami T."/>
            <person name="Toyoda A."/>
            <person name="Takaki Y."/>
            <person name="Nishi S."/>
            <person name="Hori S."/>
            <person name="Arai W."/>
            <person name="Tsubouchi T."/>
            <person name="Morono Y."/>
            <person name="Uchiyama I."/>
            <person name="Ito T."/>
            <person name="Fujiyama A."/>
            <person name="Inagaki F."/>
            <person name="Takami H."/>
        </authorList>
    </citation>
    <scope>NUCLEOTIDE SEQUENCE</scope>
    <source>
        <strain evidence="2">Expedition CK06-06</strain>
    </source>
</reference>
<dbReference type="PRINTS" id="PR00111">
    <property type="entry name" value="ABHYDROLASE"/>
</dbReference>
<gene>
    <name evidence="2" type="ORF">S01H4_27362</name>
</gene>
<dbReference type="InterPro" id="IPR050266">
    <property type="entry name" value="AB_hydrolase_sf"/>
</dbReference>
<comment type="caution">
    <text evidence="2">The sequence shown here is derived from an EMBL/GenBank/DDBJ whole genome shotgun (WGS) entry which is preliminary data.</text>
</comment>
<evidence type="ECO:0000313" key="2">
    <source>
        <dbReference type="EMBL" id="GAG76383.1"/>
    </source>
</evidence>
<accession>X1AVZ9</accession>
<dbReference type="AlphaFoldDB" id="X1AVZ9"/>
<dbReference type="InterPro" id="IPR029058">
    <property type="entry name" value="AB_hydrolase_fold"/>
</dbReference>
<protein>
    <recommendedName>
        <fullName evidence="1">AB hydrolase-1 domain-containing protein</fullName>
    </recommendedName>
</protein>
<dbReference type="InterPro" id="IPR000073">
    <property type="entry name" value="AB_hydrolase_1"/>
</dbReference>
<dbReference type="Gene3D" id="3.40.50.1820">
    <property type="entry name" value="alpha/beta hydrolase"/>
    <property type="match status" value="1"/>
</dbReference>
<feature type="non-terminal residue" evidence="2">
    <location>
        <position position="214"/>
    </location>
</feature>
<dbReference type="Pfam" id="PF00561">
    <property type="entry name" value="Abhydrolase_1"/>
    <property type="match status" value="1"/>
</dbReference>
<proteinExistence type="predicted"/>
<sequence length="214" mass="24653">MRTLIKGLEVNYEVIGEGKPLLILHGWGSNSERWQKVGELLAERGVKVIIPDLPGFGNSQRPSMAWDLDDYCEFIQEFIKLLNLEKFYLLGHSFGGALAVKCSLKFPEKIDKLFLVSAACFRRKVIKKRFFCIIVKVLKIFSFLPGYQSIRKGFYKFIIRKSDYLNTEGIMKDIYLKIIKEDLSGILSQVQIPTIIIWGEKDDVTKIKEARLIN</sequence>
<name>X1AVZ9_9ZZZZ</name>
<dbReference type="PRINTS" id="PR00412">
    <property type="entry name" value="EPOXHYDRLASE"/>
</dbReference>
<dbReference type="GO" id="GO:0003824">
    <property type="term" value="F:catalytic activity"/>
    <property type="evidence" value="ECO:0007669"/>
    <property type="project" value="InterPro"/>
</dbReference>
<dbReference type="InterPro" id="IPR000639">
    <property type="entry name" value="Epox_hydrolase-like"/>
</dbReference>
<evidence type="ECO:0000259" key="1">
    <source>
        <dbReference type="Pfam" id="PF00561"/>
    </source>
</evidence>
<dbReference type="PANTHER" id="PTHR43798">
    <property type="entry name" value="MONOACYLGLYCEROL LIPASE"/>
    <property type="match status" value="1"/>
</dbReference>
<dbReference type="EMBL" id="BART01013362">
    <property type="protein sequence ID" value="GAG76383.1"/>
    <property type="molecule type" value="Genomic_DNA"/>
</dbReference>